<comment type="caution">
    <text evidence="2">The sequence shown here is derived from an EMBL/GenBank/DDBJ whole genome shotgun (WGS) entry which is preliminary data.</text>
</comment>
<organism evidence="2 3">
    <name type="scientific">Euplotes crassus</name>
    <dbReference type="NCBI Taxonomy" id="5936"/>
    <lineage>
        <taxon>Eukaryota</taxon>
        <taxon>Sar</taxon>
        <taxon>Alveolata</taxon>
        <taxon>Ciliophora</taxon>
        <taxon>Intramacronucleata</taxon>
        <taxon>Spirotrichea</taxon>
        <taxon>Hypotrichia</taxon>
        <taxon>Euplotida</taxon>
        <taxon>Euplotidae</taxon>
        <taxon>Moneuplotes</taxon>
    </lineage>
</organism>
<accession>A0AAD1UIG8</accession>
<dbReference type="Proteomes" id="UP001295684">
    <property type="component" value="Unassembled WGS sequence"/>
</dbReference>
<evidence type="ECO:0000313" key="2">
    <source>
        <dbReference type="EMBL" id="CAI2370056.1"/>
    </source>
</evidence>
<protein>
    <submittedName>
        <fullName evidence="2">Uncharacterized protein</fullName>
    </submittedName>
</protein>
<feature type="region of interest" description="Disordered" evidence="1">
    <location>
        <begin position="1"/>
        <end position="30"/>
    </location>
</feature>
<sequence>MSTRSPKRNKDLKRKLLKNRRDRITPKGSDKSNFFRLKNISEKRNFRKINIDKFIDESKAVASRRINNFSQSLKLKEKLLNLSEVKNDPLLSKEIQEKIDYFITPYNKLVNLKKHLEYEEDFHEKYSPVVKKLTKKDDEKYSKFISDKLWSKITHLILKNKENFDFQINLITKILSYKGMINEDDLSRLGSNREMSKSNLSVRKSPGRKVFSKKKSISKKIKINIRKFKKASRMILKRQREKRNSVLVNDKRRIRPQSINISISTSVNDHQFREDSKCRQSQLFSTILTNKSMKTRDHSAKRAIFKNFYYRRSMDDPMPKLSFNKNDDSVIRSSTNCSIRNNSHTTKRNQQDIHTRLVQDLNRQISNSKSPLLLK</sequence>
<proteinExistence type="predicted"/>
<dbReference type="AlphaFoldDB" id="A0AAD1UIG8"/>
<reference evidence="2" key="1">
    <citation type="submission" date="2023-07" db="EMBL/GenBank/DDBJ databases">
        <authorList>
            <consortium name="AG Swart"/>
            <person name="Singh M."/>
            <person name="Singh A."/>
            <person name="Seah K."/>
            <person name="Emmerich C."/>
        </authorList>
    </citation>
    <scope>NUCLEOTIDE SEQUENCE</scope>
    <source>
        <strain evidence="2">DP1</strain>
    </source>
</reference>
<evidence type="ECO:0000313" key="3">
    <source>
        <dbReference type="Proteomes" id="UP001295684"/>
    </source>
</evidence>
<keyword evidence="3" id="KW-1185">Reference proteome</keyword>
<dbReference type="EMBL" id="CAMPGE010011218">
    <property type="protein sequence ID" value="CAI2370056.1"/>
    <property type="molecule type" value="Genomic_DNA"/>
</dbReference>
<gene>
    <name evidence="2" type="ORF">ECRASSUSDP1_LOCUS11364</name>
</gene>
<feature type="compositionally biased region" description="Basic residues" evidence="1">
    <location>
        <begin position="1"/>
        <end position="21"/>
    </location>
</feature>
<name>A0AAD1UIG8_EUPCR</name>
<evidence type="ECO:0000256" key="1">
    <source>
        <dbReference type="SAM" id="MobiDB-lite"/>
    </source>
</evidence>